<sequence length="110" mass="12400">MLCDSNALGIERDEPLFIILISTVWSHRRDDAAVEKMTSNIIHRVEAAAKDLGVANRYLYINYASSPQADAVFAGYGEKNVQRLKEVQRAVDPRGIFASKGLWRGFFKLQ</sequence>
<gene>
    <name evidence="5" type="ORF">SI65_01327</name>
</gene>
<dbReference type="Gene3D" id="3.30.465.10">
    <property type="match status" value="1"/>
</dbReference>
<dbReference type="AlphaFoldDB" id="A0A1E3BS07"/>
<keyword evidence="2" id="KW-0274">FAD</keyword>
<protein>
    <recommendedName>
        <fullName evidence="4">Berberine/berberine-like domain-containing protein</fullName>
    </recommendedName>
</protein>
<evidence type="ECO:0000256" key="1">
    <source>
        <dbReference type="ARBA" id="ARBA00022630"/>
    </source>
</evidence>
<feature type="domain" description="Berberine/berberine-like" evidence="4">
    <location>
        <begin position="60"/>
        <end position="98"/>
    </location>
</feature>
<comment type="caution">
    <text evidence="5">The sequence shown here is derived from an EMBL/GenBank/DDBJ whole genome shotgun (WGS) entry which is preliminary data.</text>
</comment>
<dbReference type="OrthoDB" id="2151789at2759"/>
<evidence type="ECO:0000256" key="2">
    <source>
        <dbReference type="ARBA" id="ARBA00022827"/>
    </source>
</evidence>
<name>A0A1E3BS07_ASPCR</name>
<dbReference type="VEuPathDB" id="FungiDB:SI65_01327"/>
<dbReference type="Proteomes" id="UP000094569">
    <property type="component" value="Unassembled WGS sequence"/>
</dbReference>
<dbReference type="GO" id="GO:0050660">
    <property type="term" value="F:flavin adenine dinucleotide binding"/>
    <property type="evidence" value="ECO:0007669"/>
    <property type="project" value="InterPro"/>
</dbReference>
<keyword evidence="1" id="KW-0285">Flavoprotein</keyword>
<evidence type="ECO:0000313" key="6">
    <source>
        <dbReference type="Proteomes" id="UP000094569"/>
    </source>
</evidence>
<evidence type="ECO:0000259" key="4">
    <source>
        <dbReference type="Pfam" id="PF08031"/>
    </source>
</evidence>
<dbReference type="PANTHER" id="PTHR42973">
    <property type="entry name" value="BINDING OXIDOREDUCTASE, PUTATIVE (AFU_ORTHOLOGUE AFUA_1G17690)-RELATED"/>
    <property type="match status" value="1"/>
</dbReference>
<proteinExistence type="predicted"/>
<organism evidence="5 6">
    <name type="scientific">Aspergillus cristatus</name>
    <name type="common">Chinese Fuzhuan brick tea-fermentation fungus</name>
    <name type="synonym">Eurotium cristatum</name>
    <dbReference type="NCBI Taxonomy" id="573508"/>
    <lineage>
        <taxon>Eukaryota</taxon>
        <taxon>Fungi</taxon>
        <taxon>Dikarya</taxon>
        <taxon>Ascomycota</taxon>
        <taxon>Pezizomycotina</taxon>
        <taxon>Eurotiomycetes</taxon>
        <taxon>Eurotiomycetidae</taxon>
        <taxon>Eurotiales</taxon>
        <taxon>Aspergillaceae</taxon>
        <taxon>Aspergillus</taxon>
        <taxon>Aspergillus subgen. Aspergillus</taxon>
    </lineage>
</organism>
<dbReference type="InterPro" id="IPR050416">
    <property type="entry name" value="FAD-linked_Oxidoreductase"/>
</dbReference>
<dbReference type="InterPro" id="IPR016169">
    <property type="entry name" value="FAD-bd_PCMH_sub2"/>
</dbReference>
<evidence type="ECO:0000256" key="3">
    <source>
        <dbReference type="ARBA" id="ARBA00023002"/>
    </source>
</evidence>
<keyword evidence="3" id="KW-0560">Oxidoreductase</keyword>
<dbReference type="Pfam" id="PF08031">
    <property type="entry name" value="BBE"/>
    <property type="match status" value="1"/>
</dbReference>
<dbReference type="PANTHER" id="PTHR42973:SF13">
    <property type="entry name" value="FAD-BINDING PCMH-TYPE DOMAIN-CONTAINING PROTEIN"/>
    <property type="match status" value="1"/>
</dbReference>
<keyword evidence="6" id="KW-1185">Reference proteome</keyword>
<dbReference type="EMBL" id="JXNT01000001">
    <property type="protein sequence ID" value="ODM23738.1"/>
    <property type="molecule type" value="Genomic_DNA"/>
</dbReference>
<accession>A0A1E3BS07</accession>
<reference evidence="5 6" key="1">
    <citation type="journal article" date="2016" name="BMC Genomics">
        <title>Comparative genomic and transcriptomic analyses of the Fuzhuan brick tea-fermentation fungus Aspergillus cristatus.</title>
        <authorList>
            <person name="Ge Y."/>
            <person name="Wang Y."/>
            <person name="Liu Y."/>
            <person name="Tan Y."/>
            <person name="Ren X."/>
            <person name="Zhang X."/>
            <person name="Hyde K.D."/>
            <person name="Liu Y."/>
            <person name="Liu Z."/>
        </authorList>
    </citation>
    <scope>NUCLEOTIDE SEQUENCE [LARGE SCALE GENOMIC DNA]</scope>
    <source>
        <strain evidence="5 6">GZAAS20.1005</strain>
    </source>
</reference>
<dbReference type="InterPro" id="IPR012951">
    <property type="entry name" value="BBE"/>
</dbReference>
<dbReference type="GO" id="GO:0016491">
    <property type="term" value="F:oxidoreductase activity"/>
    <property type="evidence" value="ECO:0007669"/>
    <property type="project" value="UniProtKB-KW"/>
</dbReference>
<dbReference type="Gene3D" id="3.40.462.20">
    <property type="match status" value="1"/>
</dbReference>
<dbReference type="STRING" id="573508.A0A1E3BS07"/>
<evidence type="ECO:0000313" key="5">
    <source>
        <dbReference type="EMBL" id="ODM23738.1"/>
    </source>
</evidence>